<dbReference type="GO" id="GO:0009887">
    <property type="term" value="P:animal organ morphogenesis"/>
    <property type="evidence" value="ECO:0007669"/>
    <property type="project" value="TreeGrafter"/>
</dbReference>
<evidence type="ECO:0000313" key="15">
    <source>
        <dbReference type="Proteomes" id="UP000593565"/>
    </source>
</evidence>
<evidence type="ECO:0000256" key="7">
    <source>
        <dbReference type="ARBA" id="ARBA00023180"/>
    </source>
</evidence>
<dbReference type="EMBL" id="JAAGNN010000029">
    <property type="protein sequence ID" value="KAF4070403.1"/>
    <property type="molecule type" value="Genomic_DNA"/>
</dbReference>
<keyword evidence="2" id="KW-0964">Secreted</keyword>
<dbReference type="FunFam" id="2.10.25.10:FF:000188">
    <property type="entry name" value="Laminin subunit gamma 2"/>
    <property type="match status" value="2"/>
</dbReference>
<evidence type="ECO:0000313" key="14">
    <source>
        <dbReference type="EMBL" id="KAF4070403.1"/>
    </source>
</evidence>
<keyword evidence="5" id="KW-0272">Extracellular matrix</keyword>
<keyword evidence="11" id="KW-1133">Transmembrane helix</keyword>
<evidence type="ECO:0000256" key="12">
    <source>
        <dbReference type="SAM" id="SignalP"/>
    </source>
</evidence>
<reference evidence="14 15" key="1">
    <citation type="submission" date="2020-02" db="EMBL/GenBank/DDBJ databases">
        <title>A chromosome-scale genome assembly of the black bullhead catfish (Ameiurus melas).</title>
        <authorList>
            <person name="Wen M."/>
            <person name="Zham M."/>
            <person name="Cabau C."/>
            <person name="Klopp C."/>
            <person name="Donnadieu C."/>
            <person name="Roques C."/>
            <person name="Bouchez O."/>
            <person name="Lampietro C."/>
            <person name="Jouanno E."/>
            <person name="Herpin A."/>
            <person name="Louis A."/>
            <person name="Berthelot C."/>
            <person name="Parey E."/>
            <person name="Roest-Crollius H."/>
            <person name="Braasch I."/>
            <person name="Postlethwait J."/>
            <person name="Robinson-Rechavi M."/>
            <person name="Echchiki A."/>
            <person name="Begum T."/>
            <person name="Montfort J."/>
            <person name="Schartl M."/>
            <person name="Bobe J."/>
            <person name="Guiguen Y."/>
        </authorList>
    </citation>
    <scope>NUCLEOTIDE SEQUENCE [LARGE SCALE GENOMIC DNA]</scope>
    <source>
        <strain evidence="14">M_S1</strain>
        <tissue evidence="14">Blood</tissue>
    </source>
</reference>
<evidence type="ECO:0000256" key="10">
    <source>
        <dbReference type="SAM" id="MobiDB-lite"/>
    </source>
</evidence>
<keyword evidence="8 9" id="KW-0424">Laminin EGF-like domain</keyword>
<evidence type="ECO:0000256" key="2">
    <source>
        <dbReference type="ARBA" id="ARBA00022525"/>
    </source>
</evidence>
<feature type="region of interest" description="Disordered" evidence="10">
    <location>
        <begin position="397"/>
        <end position="444"/>
    </location>
</feature>
<feature type="disulfide bond" evidence="9">
    <location>
        <begin position="251"/>
        <end position="260"/>
    </location>
</feature>
<dbReference type="SMART" id="SM00180">
    <property type="entry name" value="EGF_Lam"/>
    <property type="match status" value="5"/>
</dbReference>
<feature type="domain" description="Laminin EGF-like" evidence="13">
    <location>
        <begin position="336"/>
        <end position="388"/>
    </location>
</feature>
<keyword evidence="7" id="KW-0325">Glycoprotein</keyword>
<feature type="compositionally biased region" description="Low complexity" evidence="10">
    <location>
        <begin position="397"/>
        <end position="427"/>
    </location>
</feature>
<keyword evidence="4" id="KW-0677">Repeat</keyword>
<dbReference type="GO" id="GO:0005604">
    <property type="term" value="C:basement membrane"/>
    <property type="evidence" value="ECO:0007669"/>
    <property type="project" value="UniProtKB-SubCell"/>
</dbReference>
<dbReference type="SUPFAM" id="SSF57196">
    <property type="entry name" value="EGF/Laminin"/>
    <property type="match status" value="4"/>
</dbReference>
<dbReference type="FunFam" id="2.10.25.10:FF:000094">
    <property type="entry name" value="Laminin subunit alpha-2"/>
    <property type="match status" value="1"/>
</dbReference>
<dbReference type="PROSITE" id="PS01248">
    <property type="entry name" value="EGF_LAM_1"/>
    <property type="match status" value="1"/>
</dbReference>
<feature type="domain" description="Laminin EGF-like" evidence="13">
    <location>
        <begin position="232"/>
        <end position="285"/>
    </location>
</feature>
<evidence type="ECO:0000256" key="3">
    <source>
        <dbReference type="ARBA" id="ARBA00022729"/>
    </source>
</evidence>
<evidence type="ECO:0000259" key="13">
    <source>
        <dbReference type="PROSITE" id="PS50027"/>
    </source>
</evidence>
<dbReference type="InterPro" id="IPR002049">
    <property type="entry name" value="LE_dom"/>
</dbReference>
<accession>A0A7J5ZIV4</accession>
<feature type="transmembrane region" description="Helical" evidence="11">
    <location>
        <begin position="463"/>
        <end position="486"/>
    </location>
</feature>
<keyword evidence="11" id="KW-0472">Membrane</keyword>
<evidence type="ECO:0000256" key="1">
    <source>
        <dbReference type="ARBA" id="ARBA00004302"/>
    </source>
</evidence>
<dbReference type="SMART" id="SM00181">
    <property type="entry name" value="EGF"/>
    <property type="match status" value="4"/>
</dbReference>
<dbReference type="Gene3D" id="2.10.25.10">
    <property type="entry name" value="Laminin"/>
    <property type="match status" value="5"/>
</dbReference>
<keyword evidence="11" id="KW-0812">Transmembrane</keyword>
<proteinExistence type="predicted"/>
<dbReference type="PANTHER" id="PTHR10574">
    <property type="entry name" value="NETRIN/LAMININ-RELATED"/>
    <property type="match status" value="1"/>
</dbReference>
<dbReference type="OrthoDB" id="19138at2759"/>
<dbReference type="PANTHER" id="PTHR10574:SF406">
    <property type="entry name" value="LAMININ SUBUNIT ALPHA 5"/>
    <property type="match status" value="1"/>
</dbReference>
<keyword evidence="6 9" id="KW-1015">Disulfide bond</keyword>
<evidence type="ECO:0000256" key="6">
    <source>
        <dbReference type="ARBA" id="ARBA00023157"/>
    </source>
</evidence>
<dbReference type="FunFam" id="2.10.25.10:FF:000051">
    <property type="entry name" value="Laminin subunit alpha 4"/>
    <property type="match status" value="1"/>
</dbReference>
<comment type="caution">
    <text evidence="14">The sequence shown here is derived from an EMBL/GenBank/DDBJ whole genome shotgun (WGS) entry which is preliminary data.</text>
</comment>
<dbReference type="Pfam" id="PF24973">
    <property type="entry name" value="EGF_LMN_ATRN"/>
    <property type="match status" value="1"/>
</dbReference>
<dbReference type="GO" id="GO:0009888">
    <property type="term" value="P:tissue development"/>
    <property type="evidence" value="ECO:0007669"/>
    <property type="project" value="TreeGrafter"/>
</dbReference>
<feature type="domain" description="Laminin EGF-like" evidence="13">
    <location>
        <begin position="136"/>
        <end position="184"/>
    </location>
</feature>
<dbReference type="CDD" id="cd00055">
    <property type="entry name" value="EGF_Lam"/>
    <property type="match status" value="4"/>
</dbReference>
<feature type="disulfide bond" evidence="9">
    <location>
        <begin position="361"/>
        <end position="370"/>
    </location>
</feature>
<dbReference type="InterPro" id="IPR000742">
    <property type="entry name" value="EGF"/>
</dbReference>
<evidence type="ECO:0000256" key="5">
    <source>
        <dbReference type="ARBA" id="ARBA00022869"/>
    </source>
</evidence>
<feature type="chain" id="PRO_5029904130" description="Laminin EGF-like domain-containing protein" evidence="12">
    <location>
        <begin position="18"/>
        <end position="550"/>
    </location>
</feature>
<sequence>MLMVVMMMMSPAFSVLALVCLGWSCAHDAVRKPRQILSSGDANPPSSLRIPVGASFTGLTPAPTALSADAQSTIEPPTRDPSTPSPARLGEDPALQELHQPRTARLLAQRRQSPVSDKAQDAGVITTSDNSQELVCNCSTEGVLDPDDCDRDTGQCVCMAGYTGLQCEECEEDHFSNGTVGCLPCGCDSFGAVGPGCDSSGTCVCKTGVYGPKCDDCHPGFFHFSSTGCQPCQCNGRSTYCHPQSGVCMDCQDNTQGQNCEECVPRYYRAPGGGGGGGVEDECVPCPCPSFSSSGTCHLDSAGHAVCDECKAGFAPPTCEACTDGFYRSGGDCVRCECNGNADPRSWPRTCHPESGRCLTCANHTAGAHCELCASGYAGDALAHNCTLRATRLLPVPTRTSITTSPQTSSSTSAPPSSLLSTSSPASVGHSKAPPLRSGPGDPAASNSTASALAVVSWTQFNVIVLAVIIVLLVLLMGFVGAVYTYREYRNRKLNAPFWTIELKEDNISFSSYHDSIPHAEPGVLLEEEQCSAPPNGQLALAAAVNVYKA</sequence>
<evidence type="ECO:0000256" key="4">
    <source>
        <dbReference type="ARBA" id="ARBA00022737"/>
    </source>
</evidence>
<protein>
    <recommendedName>
        <fullName evidence="13">Laminin EGF-like domain-containing protein</fullName>
    </recommendedName>
</protein>
<dbReference type="AlphaFoldDB" id="A0A7J5ZIV4"/>
<feature type="disulfide bond" evidence="9">
    <location>
        <begin position="158"/>
        <end position="167"/>
    </location>
</feature>
<keyword evidence="5" id="KW-0084">Basement membrane</keyword>
<dbReference type="PROSITE" id="PS00022">
    <property type="entry name" value="EGF_1"/>
    <property type="match status" value="1"/>
</dbReference>
<organism evidence="14 15">
    <name type="scientific">Ameiurus melas</name>
    <name type="common">Black bullhead</name>
    <name type="synonym">Silurus melas</name>
    <dbReference type="NCBI Taxonomy" id="219545"/>
    <lineage>
        <taxon>Eukaryota</taxon>
        <taxon>Metazoa</taxon>
        <taxon>Chordata</taxon>
        <taxon>Craniata</taxon>
        <taxon>Vertebrata</taxon>
        <taxon>Euteleostomi</taxon>
        <taxon>Actinopterygii</taxon>
        <taxon>Neopterygii</taxon>
        <taxon>Teleostei</taxon>
        <taxon>Ostariophysi</taxon>
        <taxon>Siluriformes</taxon>
        <taxon>Ictaluridae</taxon>
        <taxon>Ameiurus</taxon>
    </lineage>
</organism>
<name>A0A7J5ZIV4_AMEME</name>
<evidence type="ECO:0000256" key="8">
    <source>
        <dbReference type="ARBA" id="ARBA00023292"/>
    </source>
</evidence>
<evidence type="ECO:0000256" key="11">
    <source>
        <dbReference type="SAM" id="Phobius"/>
    </source>
</evidence>
<feature type="signal peptide" evidence="12">
    <location>
        <begin position="1"/>
        <end position="17"/>
    </location>
</feature>
<dbReference type="Pfam" id="PF00053">
    <property type="entry name" value="EGF_laminin"/>
    <property type="match status" value="4"/>
</dbReference>
<dbReference type="PRINTS" id="PR00011">
    <property type="entry name" value="EGFLAMININ"/>
</dbReference>
<gene>
    <name evidence="14" type="ORF">AMELA_G00284990</name>
</gene>
<dbReference type="InterPro" id="IPR056863">
    <property type="entry name" value="LMN_ATRN_NET-like_EGF"/>
</dbReference>
<dbReference type="Proteomes" id="UP000593565">
    <property type="component" value="Unassembled WGS sequence"/>
</dbReference>
<dbReference type="GO" id="GO:0005576">
    <property type="term" value="C:extracellular region"/>
    <property type="evidence" value="ECO:0007669"/>
    <property type="project" value="UniProtKB-ARBA"/>
</dbReference>
<evidence type="ECO:0000256" key="9">
    <source>
        <dbReference type="PROSITE-ProRule" id="PRU00460"/>
    </source>
</evidence>
<keyword evidence="15" id="KW-1185">Reference proteome</keyword>
<comment type="subcellular location">
    <subcellularLocation>
        <location evidence="1">Secreted</location>
        <location evidence="1">Extracellular space</location>
        <location evidence="1">Extracellular matrix</location>
        <location evidence="1">Basement membrane</location>
    </subcellularLocation>
</comment>
<keyword evidence="3 12" id="KW-0732">Signal</keyword>
<feature type="disulfide bond" evidence="9">
    <location>
        <begin position="205"/>
        <end position="214"/>
    </location>
</feature>
<feature type="disulfide bond" evidence="9">
    <location>
        <begin position="185"/>
        <end position="197"/>
    </location>
</feature>
<feature type="domain" description="Laminin EGF-like" evidence="13">
    <location>
        <begin position="185"/>
        <end position="231"/>
    </location>
</feature>
<comment type="caution">
    <text evidence="9">Lacks conserved residue(s) required for the propagation of feature annotation.</text>
</comment>
<dbReference type="PROSITE" id="PS50027">
    <property type="entry name" value="EGF_LAM_2"/>
    <property type="match status" value="4"/>
</dbReference>
<feature type="region of interest" description="Disordered" evidence="10">
    <location>
        <begin position="61"/>
        <end position="91"/>
    </location>
</feature>
<dbReference type="InterPro" id="IPR050440">
    <property type="entry name" value="Laminin/Netrin_ECM"/>
</dbReference>